<evidence type="ECO:0000313" key="1">
    <source>
        <dbReference type="EMBL" id="VTJ83195.1"/>
    </source>
</evidence>
<dbReference type="EMBL" id="CABDUW010001661">
    <property type="protein sequence ID" value="VTJ83195.1"/>
    <property type="molecule type" value="Genomic_DNA"/>
</dbReference>
<proteinExistence type="predicted"/>
<dbReference type="PANTHER" id="PTHR12496">
    <property type="entry name" value="CGI-41 METHYLTRANSFERASE"/>
    <property type="match status" value="1"/>
</dbReference>
<name>A0A5E4CMW3_MARMO</name>
<gene>
    <name evidence="1" type="ORF">MONAX_5E035552</name>
</gene>
<dbReference type="Proteomes" id="UP000335636">
    <property type="component" value="Unassembled WGS sequence"/>
</dbReference>
<sequence length="175" mass="20329">METLQCLPLCLTAKSSFSHSQWSQLSNINLISGFCLPFFQLPTESLFYRAVLQDIIKDCYGITKCEQHVGKIYSKCSSFLDYVRKSLKKLGLDESKLPEKIIMDYYEKYKPRMNELEAFNMLKVFLAPCIETLILLDRLCYLKEQEDIAWSALVKLFDPVKSPRCYAVIALKKQQ</sequence>
<protein>
    <submittedName>
        <fullName evidence="1">Uncharacterized protein</fullName>
    </submittedName>
</protein>
<dbReference type="PANTHER" id="PTHR12496:SF9">
    <property type="entry name" value="METHYLTRANSFERASE-LIKE PROTEIN 25-RELATED"/>
    <property type="match status" value="1"/>
</dbReference>
<dbReference type="InterPro" id="IPR052220">
    <property type="entry name" value="METTL25"/>
</dbReference>
<organism evidence="1 2">
    <name type="scientific">Marmota monax</name>
    <name type="common">Woodchuck</name>
    <dbReference type="NCBI Taxonomy" id="9995"/>
    <lineage>
        <taxon>Eukaryota</taxon>
        <taxon>Metazoa</taxon>
        <taxon>Chordata</taxon>
        <taxon>Craniata</taxon>
        <taxon>Vertebrata</taxon>
        <taxon>Euteleostomi</taxon>
        <taxon>Mammalia</taxon>
        <taxon>Eutheria</taxon>
        <taxon>Euarchontoglires</taxon>
        <taxon>Glires</taxon>
        <taxon>Rodentia</taxon>
        <taxon>Sciuromorpha</taxon>
        <taxon>Sciuridae</taxon>
        <taxon>Xerinae</taxon>
        <taxon>Marmotini</taxon>
        <taxon>Marmota</taxon>
    </lineage>
</organism>
<dbReference type="AlphaFoldDB" id="A0A5E4CMW3"/>
<evidence type="ECO:0000313" key="2">
    <source>
        <dbReference type="Proteomes" id="UP000335636"/>
    </source>
</evidence>
<comment type="caution">
    <text evidence="1">The sequence shown here is derived from an EMBL/GenBank/DDBJ whole genome shotgun (WGS) entry which is preliminary data.</text>
</comment>
<accession>A0A5E4CMW3</accession>
<reference evidence="1" key="1">
    <citation type="submission" date="2019-04" db="EMBL/GenBank/DDBJ databases">
        <authorList>
            <person name="Alioto T."/>
            <person name="Alioto T."/>
        </authorList>
    </citation>
    <scope>NUCLEOTIDE SEQUENCE [LARGE SCALE GENOMIC DNA]</scope>
</reference>
<keyword evidence="2" id="KW-1185">Reference proteome</keyword>